<dbReference type="Proteomes" id="UP000642070">
    <property type="component" value="Unassembled WGS sequence"/>
</dbReference>
<keyword evidence="1" id="KW-1133">Transmembrane helix</keyword>
<accession>A0A917U7S3</accession>
<evidence type="ECO:0000313" key="3">
    <source>
        <dbReference type="Proteomes" id="UP000642070"/>
    </source>
</evidence>
<feature type="transmembrane region" description="Helical" evidence="1">
    <location>
        <begin position="83"/>
        <end position="102"/>
    </location>
</feature>
<organism evidence="2 3">
    <name type="scientific">Dactylosporangium sucinum</name>
    <dbReference type="NCBI Taxonomy" id="1424081"/>
    <lineage>
        <taxon>Bacteria</taxon>
        <taxon>Bacillati</taxon>
        <taxon>Actinomycetota</taxon>
        <taxon>Actinomycetes</taxon>
        <taxon>Micromonosporales</taxon>
        <taxon>Micromonosporaceae</taxon>
        <taxon>Dactylosporangium</taxon>
    </lineage>
</organism>
<keyword evidence="1" id="KW-0812">Transmembrane</keyword>
<reference evidence="2" key="1">
    <citation type="journal article" date="2014" name="Int. J. Syst. Evol. Microbiol.">
        <title>Complete genome sequence of Corynebacterium casei LMG S-19264T (=DSM 44701T), isolated from a smear-ripened cheese.</title>
        <authorList>
            <consortium name="US DOE Joint Genome Institute (JGI-PGF)"/>
            <person name="Walter F."/>
            <person name="Albersmeier A."/>
            <person name="Kalinowski J."/>
            <person name="Ruckert C."/>
        </authorList>
    </citation>
    <scope>NUCLEOTIDE SEQUENCE</scope>
    <source>
        <strain evidence="2">JCM 19831</strain>
    </source>
</reference>
<name>A0A917U7S3_9ACTN</name>
<dbReference type="AlphaFoldDB" id="A0A917U7S3"/>
<proteinExistence type="predicted"/>
<dbReference type="RefSeq" id="WP_190255120.1">
    <property type="nucleotide sequence ID" value="NZ_BMPI01000051.1"/>
</dbReference>
<keyword evidence="1" id="KW-0472">Membrane</keyword>
<keyword evidence="3" id="KW-1185">Reference proteome</keyword>
<evidence type="ECO:0000313" key="2">
    <source>
        <dbReference type="EMBL" id="GGM65266.1"/>
    </source>
</evidence>
<reference evidence="2" key="2">
    <citation type="submission" date="2020-09" db="EMBL/GenBank/DDBJ databases">
        <authorList>
            <person name="Sun Q."/>
            <person name="Ohkuma M."/>
        </authorList>
    </citation>
    <scope>NUCLEOTIDE SEQUENCE</scope>
    <source>
        <strain evidence="2">JCM 19831</strain>
    </source>
</reference>
<protein>
    <submittedName>
        <fullName evidence="2">Uncharacterized protein</fullName>
    </submittedName>
</protein>
<sequence>MGVRSADVAGTVLGLDAQIPMTPGTTSGVFSVSVTIPTTISPGTFLVSLDCADGTSSVVQLVVSPTGAVPAGGGSTSRGVNRALMATGGGMLVIGAAGALILRRRPDGLP</sequence>
<comment type="caution">
    <text evidence="2">The sequence shown here is derived from an EMBL/GenBank/DDBJ whole genome shotgun (WGS) entry which is preliminary data.</text>
</comment>
<dbReference type="EMBL" id="BMPI01000051">
    <property type="protein sequence ID" value="GGM65266.1"/>
    <property type="molecule type" value="Genomic_DNA"/>
</dbReference>
<evidence type="ECO:0000256" key="1">
    <source>
        <dbReference type="SAM" id="Phobius"/>
    </source>
</evidence>
<gene>
    <name evidence="2" type="ORF">GCM10007977_078470</name>
</gene>